<reference evidence="4 5" key="1">
    <citation type="submission" date="2020-10" db="EMBL/GenBank/DDBJ databases">
        <title>Identification of Nocardia species via Next-generation sequencing and recognition of intraspecies genetic diversity.</title>
        <authorList>
            <person name="Li P."/>
            <person name="Li P."/>
            <person name="Lu B."/>
        </authorList>
    </citation>
    <scope>NUCLEOTIDE SEQUENCE [LARGE SCALE GENOMIC DNA]</scope>
    <source>
        <strain evidence="4 5">BJ06-0143</strain>
    </source>
</reference>
<keyword evidence="1" id="KW-0472">Membrane</keyword>
<feature type="domain" description="Mce/MlaD" evidence="2">
    <location>
        <begin position="45"/>
        <end position="123"/>
    </location>
</feature>
<organism evidence="4 5">
    <name type="scientific">Nocardia higoensis</name>
    <dbReference type="NCBI Taxonomy" id="228599"/>
    <lineage>
        <taxon>Bacteria</taxon>
        <taxon>Bacillati</taxon>
        <taxon>Actinomycetota</taxon>
        <taxon>Actinomycetes</taxon>
        <taxon>Mycobacteriales</taxon>
        <taxon>Nocardiaceae</taxon>
        <taxon>Nocardia</taxon>
    </lineage>
</organism>
<sequence>MSTFDLDGRGPTERRLLLRGIVFSLVSFVVIALMVMESDGDFDAKVQVTAVLGDIGDGLPTRSDVKYLGVIVGSVRSIEPSRDGSPHYVRLDLDPRYAASLDDSVTARVVPSNVFGVSSVQLIDNGDGAPLAEGAEIPEDRSLETIEFQTALNKAREILSALGEVEPGNRLGLLAAIVEATEQRGTQLVRAGEQLDRIVGELDSMMTPVPGQTSTFTSLIATLESLRIATPDLLDAVHEAAVPLRTVAEKETELTAFLSAGLRTLNTIGTAMDNNTGKLIAITTDLTPVVGVLSDNADQFVPIFTRFRRLSDTAVNEAWDPEKNMVMIKVIVSLSPTTPYTREDCPRYGELVGTSCATAPISAGPQQLPEGLDPKNFHIPDSLVGGNVGPVGSAQEREIVGRILGGDLGAAAQVLLGPLVRGSTVGISPDLEEGDR</sequence>
<keyword evidence="5" id="KW-1185">Reference proteome</keyword>
<proteinExistence type="predicted"/>
<accession>A0ABS0DB52</accession>
<evidence type="ECO:0000313" key="5">
    <source>
        <dbReference type="Proteomes" id="UP000707731"/>
    </source>
</evidence>
<dbReference type="PANTHER" id="PTHR33371">
    <property type="entry name" value="INTERMEMBRANE PHOSPHOLIPID TRANSPORT SYSTEM BINDING PROTEIN MLAD-RELATED"/>
    <property type="match status" value="1"/>
</dbReference>
<keyword evidence="1" id="KW-1133">Transmembrane helix</keyword>
<dbReference type="InterPro" id="IPR003399">
    <property type="entry name" value="Mce/MlaD"/>
</dbReference>
<dbReference type="RefSeq" id="WP_195002620.1">
    <property type="nucleotide sequence ID" value="NZ_JADLQN010000002.1"/>
</dbReference>
<dbReference type="InterPro" id="IPR024516">
    <property type="entry name" value="Mce_C"/>
</dbReference>
<evidence type="ECO:0000256" key="1">
    <source>
        <dbReference type="SAM" id="Phobius"/>
    </source>
</evidence>
<comment type="caution">
    <text evidence="4">The sequence shown here is derived from an EMBL/GenBank/DDBJ whole genome shotgun (WGS) entry which is preliminary data.</text>
</comment>
<dbReference type="EMBL" id="JADLQN010000002">
    <property type="protein sequence ID" value="MBF6355702.1"/>
    <property type="molecule type" value="Genomic_DNA"/>
</dbReference>
<feature type="transmembrane region" description="Helical" evidence="1">
    <location>
        <begin position="16"/>
        <end position="36"/>
    </location>
</feature>
<evidence type="ECO:0000259" key="3">
    <source>
        <dbReference type="Pfam" id="PF11887"/>
    </source>
</evidence>
<feature type="domain" description="Mammalian cell entry C-terminal" evidence="3">
    <location>
        <begin position="129"/>
        <end position="352"/>
    </location>
</feature>
<dbReference type="Pfam" id="PF02470">
    <property type="entry name" value="MlaD"/>
    <property type="match status" value="1"/>
</dbReference>
<evidence type="ECO:0000313" key="4">
    <source>
        <dbReference type="EMBL" id="MBF6355702.1"/>
    </source>
</evidence>
<dbReference type="Proteomes" id="UP000707731">
    <property type="component" value="Unassembled WGS sequence"/>
</dbReference>
<name>A0ABS0DB52_9NOCA</name>
<evidence type="ECO:0000259" key="2">
    <source>
        <dbReference type="Pfam" id="PF02470"/>
    </source>
</evidence>
<dbReference type="PANTHER" id="PTHR33371:SF19">
    <property type="entry name" value="MCE-FAMILY PROTEIN MCE4A"/>
    <property type="match status" value="1"/>
</dbReference>
<keyword evidence="1" id="KW-0812">Transmembrane</keyword>
<dbReference type="Pfam" id="PF11887">
    <property type="entry name" value="Mce4_CUP1"/>
    <property type="match status" value="1"/>
</dbReference>
<dbReference type="InterPro" id="IPR052336">
    <property type="entry name" value="MlaD_Phospholipid_Transporter"/>
</dbReference>
<gene>
    <name evidence="4" type="ORF">IU449_14295</name>
</gene>
<protein>
    <submittedName>
        <fullName evidence="4">MCE family protein</fullName>
    </submittedName>
</protein>